<dbReference type="EMBL" id="FTNO01000001">
    <property type="protein sequence ID" value="SIR20355.1"/>
    <property type="molecule type" value="Genomic_DNA"/>
</dbReference>
<name>A0A1N6Z0P8_9EURY</name>
<protein>
    <submittedName>
        <fullName evidence="1">Uncharacterized protein</fullName>
    </submittedName>
</protein>
<keyword evidence="2" id="KW-1185">Reference proteome</keyword>
<dbReference type="RefSeq" id="WP_076429762.1">
    <property type="nucleotide sequence ID" value="NZ_FTNO01000001.1"/>
</dbReference>
<evidence type="ECO:0000313" key="2">
    <source>
        <dbReference type="Proteomes" id="UP000186914"/>
    </source>
</evidence>
<dbReference type="AlphaFoldDB" id="A0A1N6Z0P8"/>
<dbReference type="Proteomes" id="UP000186914">
    <property type="component" value="Unassembled WGS sequence"/>
</dbReference>
<dbReference type="OrthoDB" id="202378at2157"/>
<gene>
    <name evidence="1" type="ORF">SAMN05421858_1814</name>
</gene>
<dbReference type="InterPro" id="IPR043858">
    <property type="entry name" value="DUF5820"/>
</dbReference>
<evidence type="ECO:0000313" key="1">
    <source>
        <dbReference type="EMBL" id="SIR20355.1"/>
    </source>
</evidence>
<sequence length="127" mass="14835">MSLETLPESWVVWNNEPNGRCILAYRPDVFDTKQFPPSCLPTIYVTQGTPNRPAQERRATDSWYFTFYLEPDVSLPKTPRFPTRHEALEAAVELADEFDRGEIDYRDAYQLPREEYLDKLDELTGSE</sequence>
<proteinExistence type="predicted"/>
<dbReference type="Pfam" id="PF19137">
    <property type="entry name" value="DUF5820"/>
    <property type="match status" value="1"/>
</dbReference>
<organism evidence="1 2">
    <name type="scientific">Haladaptatus litoreus</name>
    <dbReference type="NCBI Taxonomy" id="553468"/>
    <lineage>
        <taxon>Archaea</taxon>
        <taxon>Methanobacteriati</taxon>
        <taxon>Methanobacteriota</taxon>
        <taxon>Stenosarchaea group</taxon>
        <taxon>Halobacteria</taxon>
        <taxon>Halobacteriales</taxon>
        <taxon>Haladaptataceae</taxon>
        <taxon>Haladaptatus</taxon>
    </lineage>
</organism>
<accession>A0A1N6Z0P8</accession>
<reference evidence="2" key="1">
    <citation type="submission" date="2017-01" db="EMBL/GenBank/DDBJ databases">
        <authorList>
            <person name="Varghese N."/>
            <person name="Submissions S."/>
        </authorList>
    </citation>
    <scope>NUCLEOTIDE SEQUENCE [LARGE SCALE GENOMIC DNA]</scope>
    <source>
        <strain evidence="2">CGMCC 1.7737</strain>
    </source>
</reference>